<keyword evidence="3" id="KW-1185">Reference proteome</keyword>
<feature type="compositionally biased region" description="Acidic residues" evidence="1">
    <location>
        <begin position="76"/>
        <end position="86"/>
    </location>
</feature>
<gene>
    <name evidence="2" type="ORF">INF26_02795</name>
</gene>
<sequence length="149" mass="16540">MALNWEEARVIVTCRDLRELGEVASDAIVVTLTPDEARQPESAEAVRNLVLDRTIERRRQTLNEVYELGTSLPEPTFEDEDRDDDATAAERELLKSLLELEAERGERDDEEGWAGPALDPVEHGLMLGGAAGSGVRIFIGRVEELVVNN</sequence>
<proteinExistence type="predicted"/>
<dbReference type="RefSeq" id="WP_193529196.1">
    <property type="nucleotide sequence ID" value="NZ_JADCJZ010000001.1"/>
</dbReference>
<reference evidence="2 3" key="1">
    <citation type="submission" date="2020-10" db="EMBL/GenBank/DDBJ databases">
        <title>ChiBAC.</title>
        <authorList>
            <person name="Zenner C."/>
            <person name="Hitch T.C.A."/>
            <person name="Clavel T."/>
        </authorList>
    </citation>
    <scope>NUCLEOTIDE SEQUENCE [LARGE SCALE GENOMIC DNA]</scope>
    <source>
        <strain evidence="2 3">DSM 107455</strain>
    </source>
</reference>
<name>A0ABR9QRR8_9ACTN</name>
<evidence type="ECO:0000256" key="1">
    <source>
        <dbReference type="SAM" id="MobiDB-lite"/>
    </source>
</evidence>
<comment type="caution">
    <text evidence="2">The sequence shown here is derived from an EMBL/GenBank/DDBJ whole genome shotgun (WGS) entry which is preliminary data.</text>
</comment>
<dbReference type="Proteomes" id="UP001194273">
    <property type="component" value="Unassembled WGS sequence"/>
</dbReference>
<evidence type="ECO:0000313" key="2">
    <source>
        <dbReference type="EMBL" id="MBE5023783.1"/>
    </source>
</evidence>
<accession>A0ABR9QRR8</accession>
<feature type="region of interest" description="Disordered" evidence="1">
    <location>
        <begin position="67"/>
        <end position="86"/>
    </location>
</feature>
<evidence type="ECO:0000313" key="3">
    <source>
        <dbReference type="Proteomes" id="UP001194273"/>
    </source>
</evidence>
<protein>
    <submittedName>
        <fullName evidence="2">Uncharacterized protein</fullName>
    </submittedName>
</protein>
<dbReference type="EMBL" id="JADCJZ010000001">
    <property type="protein sequence ID" value="MBE5023783.1"/>
    <property type="molecule type" value="Genomic_DNA"/>
</dbReference>
<organism evidence="2 3">
    <name type="scientific">Thermophilibacter gallinarum</name>
    <dbReference type="NCBI Taxonomy" id="2779357"/>
    <lineage>
        <taxon>Bacteria</taxon>
        <taxon>Bacillati</taxon>
        <taxon>Actinomycetota</taxon>
        <taxon>Coriobacteriia</taxon>
        <taxon>Coriobacteriales</taxon>
        <taxon>Atopobiaceae</taxon>
        <taxon>Thermophilibacter</taxon>
    </lineage>
</organism>